<evidence type="ECO:0000256" key="3">
    <source>
        <dbReference type="ARBA" id="ARBA00022448"/>
    </source>
</evidence>
<evidence type="ECO:0000256" key="7">
    <source>
        <dbReference type="ARBA" id="ARBA00022927"/>
    </source>
</evidence>
<evidence type="ECO:0000256" key="6">
    <source>
        <dbReference type="ARBA" id="ARBA00022892"/>
    </source>
</evidence>
<keyword evidence="13" id="KW-1185">Reference proteome</keyword>
<evidence type="ECO:0000313" key="12">
    <source>
        <dbReference type="EMBL" id="KAG5187861.1"/>
    </source>
</evidence>
<keyword evidence="4 11" id="KW-0812">Transmembrane</keyword>
<evidence type="ECO:0000256" key="10">
    <source>
        <dbReference type="ARBA" id="ARBA00023170"/>
    </source>
</evidence>
<dbReference type="PANTHER" id="PTHR10585">
    <property type="entry name" value="ER LUMEN PROTEIN RETAINING RECEPTOR"/>
    <property type="match status" value="1"/>
</dbReference>
<comment type="subcellular location">
    <subcellularLocation>
        <location evidence="1">Endoplasmic reticulum membrane</location>
        <topology evidence="1">Multi-pass membrane protein</topology>
    </subcellularLocation>
</comment>
<comment type="similarity">
    <text evidence="2">Belongs to the ERD2 family.</text>
</comment>
<dbReference type="Pfam" id="PF00810">
    <property type="entry name" value="ER_lumen_recept"/>
    <property type="match status" value="1"/>
</dbReference>
<feature type="non-terminal residue" evidence="12">
    <location>
        <position position="1"/>
    </location>
</feature>
<keyword evidence="5" id="KW-0256">Endoplasmic reticulum</keyword>
<evidence type="ECO:0000256" key="2">
    <source>
        <dbReference type="ARBA" id="ARBA00010120"/>
    </source>
</evidence>
<dbReference type="GO" id="GO:0016192">
    <property type="term" value="P:vesicle-mediated transport"/>
    <property type="evidence" value="ECO:0007669"/>
    <property type="project" value="UniProtKB-KW"/>
</dbReference>
<dbReference type="AlphaFoldDB" id="A0A835Z6Z1"/>
<keyword evidence="3" id="KW-0813">Transport</keyword>
<dbReference type="OrthoDB" id="7694678at2759"/>
<feature type="transmembrane region" description="Helical" evidence="11">
    <location>
        <begin position="68"/>
        <end position="90"/>
    </location>
</feature>
<evidence type="ECO:0000256" key="5">
    <source>
        <dbReference type="ARBA" id="ARBA00022824"/>
    </source>
</evidence>
<gene>
    <name evidence="12" type="ORF">JKP88DRAFT_206869</name>
</gene>
<dbReference type="Proteomes" id="UP000664859">
    <property type="component" value="Unassembled WGS sequence"/>
</dbReference>
<proteinExistence type="inferred from homology"/>
<protein>
    <submittedName>
        <fullName evidence="12">Uncharacterized protein</fullName>
    </submittedName>
</protein>
<reference evidence="12" key="1">
    <citation type="submission" date="2021-02" db="EMBL/GenBank/DDBJ databases">
        <title>First Annotated Genome of the Yellow-green Alga Tribonema minus.</title>
        <authorList>
            <person name="Mahan K.M."/>
        </authorList>
    </citation>
    <scope>NUCLEOTIDE SEQUENCE</scope>
    <source>
        <strain evidence="12">UTEX B ZZ1240</strain>
    </source>
</reference>
<dbReference type="InterPro" id="IPR000133">
    <property type="entry name" value="ER_ret_rcpt"/>
</dbReference>
<dbReference type="GO" id="GO:0015031">
    <property type="term" value="P:protein transport"/>
    <property type="evidence" value="ECO:0007669"/>
    <property type="project" value="UniProtKB-KW"/>
</dbReference>
<keyword evidence="6" id="KW-0931">ER-Golgi transport</keyword>
<dbReference type="GO" id="GO:0046923">
    <property type="term" value="F:ER retention sequence binding"/>
    <property type="evidence" value="ECO:0007669"/>
    <property type="project" value="InterPro"/>
</dbReference>
<dbReference type="GO" id="GO:0005789">
    <property type="term" value="C:endoplasmic reticulum membrane"/>
    <property type="evidence" value="ECO:0007669"/>
    <property type="project" value="UniProtKB-SubCell"/>
</dbReference>
<evidence type="ECO:0000256" key="1">
    <source>
        <dbReference type="ARBA" id="ARBA00004477"/>
    </source>
</evidence>
<evidence type="ECO:0000256" key="9">
    <source>
        <dbReference type="ARBA" id="ARBA00023136"/>
    </source>
</evidence>
<comment type="caution">
    <text evidence="12">The sequence shown here is derived from an EMBL/GenBank/DDBJ whole genome shotgun (WGS) entry which is preliminary data.</text>
</comment>
<accession>A0A835Z6Z1</accession>
<dbReference type="GO" id="GO:0006621">
    <property type="term" value="P:protein retention in ER lumen"/>
    <property type="evidence" value="ECO:0007669"/>
    <property type="project" value="InterPro"/>
</dbReference>
<keyword evidence="8 11" id="KW-1133">Transmembrane helix</keyword>
<evidence type="ECO:0000256" key="8">
    <source>
        <dbReference type="ARBA" id="ARBA00022989"/>
    </source>
</evidence>
<sequence length="93" mass="11072">AIIGDHGDVTNHDVTAKVWSAIKFGKERYREVENLTGHYIFFLGAYRALYILNWIYRSFHERGYKHHYVVYFAGIVQTALYVDFFCYYAISKY</sequence>
<keyword evidence="9 11" id="KW-0472">Membrane</keyword>
<feature type="transmembrane region" description="Helical" evidence="11">
    <location>
        <begin position="38"/>
        <end position="56"/>
    </location>
</feature>
<organism evidence="12 13">
    <name type="scientific">Tribonema minus</name>
    <dbReference type="NCBI Taxonomy" id="303371"/>
    <lineage>
        <taxon>Eukaryota</taxon>
        <taxon>Sar</taxon>
        <taxon>Stramenopiles</taxon>
        <taxon>Ochrophyta</taxon>
        <taxon>PX clade</taxon>
        <taxon>Xanthophyceae</taxon>
        <taxon>Tribonematales</taxon>
        <taxon>Tribonemataceae</taxon>
        <taxon>Tribonema</taxon>
    </lineage>
</organism>
<dbReference type="EMBL" id="JAFCMP010000080">
    <property type="protein sequence ID" value="KAG5187861.1"/>
    <property type="molecule type" value="Genomic_DNA"/>
</dbReference>
<evidence type="ECO:0000256" key="4">
    <source>
        <dbReference type="ARBA" id="ARBA00022692"/>
    </source>
</evidence>
<name>A0A835Z6Z1_9STRA</name>
<keyword evidence="10" id="KW-0675">Receptor</keyword>
<dbReference type="PRINTS" id="PR00660">
    <property type="entry name" value="ERLUMENR"/>
</dbReference>
<keyword evidence="7" id="KW-0653">Protein transport</keyword>
<evidence type="ECO:0000313" key="13">
    <source>
        <dbReference type="Proteomes" id="UP000664859"/>
    </source>
</evidence>
<evidence type="ECO:0000256" key="11">
    <source>
        <dbReference type="SAM" id="Phobius"/>
    </source>
</evidence>